<organism evidence="1 2">
    <name type="scientific">Odoribacter laneus YIT 12061</name>
    <dbReference type="NCBI Taxonomy" id="742817"/>
    <lineage>
        <taxon>Bacteria</taxon>
        <taxon>Pseudomonadati</taxon>
        <taxon>Bacteroidota</taxon>
        <taxon>Bacteroidia</taxon>
        <taxon>Bacteroidales</taxon>
        <taxon>Odoribacteraceae</taxon>
        <taxon>Odoribacter</taxon>
    </lineage>
</organism>
<proteinExistence type="predicted"/>
<evidence type="ECO:0000313" key="2">
    <source>
        <dbReference type="Proteomes" id="UP000004892"/>
    </source>
</evidence>
<dbReference type="HOGENOM" id="CLU_2118560_0_0_10"/>
<accession>H1DHQ5</accession>
<name>H1DHQ5_9BACT</name>
<keyword evidence="2" id="KW-1185">Reference proteome</keyword>
<comment type="caution">
    <text evidence="1">The sequence shown here is derived from an EMBL/GenBank/DDBJ whole genome shotgun (WGS) entry which is preliminary data.</text>
</comment>
<evidence type="ECO:0000313" key="1">
    <source>
        <dbReference type="EMBL" id="EHP47184.1"/>
    </source>
</evidence>
<reference evidence="1 2" key="1">
    <citation type="submission" date="2012-01" db="EMBL/GenBank/DDBJ databases">
        <title>The Genome Sequence of Odoribacter laneus YIT 12061.</title>
        <authorList>
            <consortium name="The Broad Institute Genome Sequencing Platform"/>
            <person name="Earl A."/>
            <person name="Ward D."/>
            <person name="Feldgarden M."/>
            <person name="Gevers D."/>
            <person name="Morotomi M."/>
            <person name="Young S.K."/>
            <person name="Zeng Q."/>
            <person name="Gargeya S."/>
            <person name="Fitzgerald M."/>
            <person name="Haas B."/>
            <person name="Abouelleil A."/>
            <person name="Alvarado L."/>
            <person name="Arachchi H.M."/>
            <person name="Berlin A."/>
            <person name="Chapman S.B."/>
            <person name="Gearin G."/>
            <person name="Goldberg J."/>
            <person name="Griggs A."/>
            <person name="Gujja S."/>
            <person name="Hansen M."/>
            <person name="Heiman D."/>
            <person name="Howarth C."/>
            <person name="Larimer J."/>
            <person name="Lui A."/>
            <person name="MacDonald P.J.P."/>
            <person name="McCowen C."/>
            <person name="Montmayeur A."/>
            <person name="Murphy C."/>
            <person name="Neiman D."/>
            <person name="Pearson M."/>
            <person name="Priest M."/>
            <person name="Roberts A."/>
            <person name="Saif S."/>
            <person name="Shea T."/>
            <person name="Sisk P."/>
            <person name="Stolte C."/>
            <person name="Sykes S."/>
            <person name="Wortman J."/>
            <person name="Nusbaum C."/>
            <person name="Birren B."/>
        </authorList>
    </citation>
    <scope>NUCLEOTIDE SEQUENCE [LARGE SCALE GENOMIC DNA]</scope>
    <source>
        <strain evidence="1 2">YIT 12061</strain>
    </source>
</reference>
<dbReference type="STRING" id="742817.HMPREF9449_01791"/>
<sequence>MQNLLLHLIQRLDLCLTLNVGDMADSIMEQLGAFIGAKLAKLKKVAFSNNYNDLDNKPTIPTVSSWALQKEKPKYTASEVNAIPTSKESDLLKKSRIFKTKPMNPEEGDLYIKV</sequence>
<dbReference type="EMBL" id="ADMC01000023">
    <property type="protein sequence ID" value="EHP47184.1"/>
    <property type="molecule type" value="Genomic_DNA"/>
</dbReference>
<protein>
    <submittedName>
        <fullName evidence="1">Uncharacterized protein</fullName>
    </submittedName>
</protein>
<dbReference type="AlphaFoldDB" id="H1DHQ5"/>
<dbReference type="Proteomes" id="UP000004892">
    <property type="component" value="Unassembled WGS sequence"/>
</dbReference>
<dbReference type="PATRIC" id="fig|742817.3.peg.1905"/>
<gene>
    <name evidence="1" type="ORF">HMPREF9449_01791</name>
</gene>